<protein>
    <recommendedName>
        <fullName evidence="3">DUF6594 domain-containing protein</fullName>
    </recommendedName>
</protein>
<dbReference type="RefSeq" id="XP_018067395.1">
    <property type="nucleotide sequence ID" value="XM_018205776.1"/>
</dbReference>
<keyword evidence="2" id="KW-1133">Transmembrane helix</keyword>
<feature type="transmembrane region" description="Helical" evidence="2">
    <location>
        <begin position="381"/>
        <end position="400"/>
    </location>
</feature>
<evidence type="ECO:0000259" key="3">
    <source>
        <dbReference type="Pfam" id="PF20237"/>
    </source>
</evidence>
<keyword evidence="2" id="KW-0812">Transmembrane</keyword>
<feature type="coiled-coil region" evidence="1">
    <location>
        <begin position="149"/>
        <end position="179"/>
    </location>
</feature>
<organism evidence="4 5">
    <name type="scientific">Mollisia scopiformis</name>
    <name type="common">Conifer needle endophyte fungus</name>
    <name type="synonym">Phialocephala scopiformis</name>
    <dbReference type="NCBI Taxonomy" id="149040"/>
    <lineage>
        <taxon>Eukaryota</taxon>
        <taxon>Fungi</taxon>
        <taxon>Dikarya</taxon>
        <taxon>Ascomycota</taxon>
        <taxon>Pezizomycotina</taxon>
        <taxon>Leotiomycetes</taxon>
        <taxon>Helotiales</taxon>
        <taxon>Mollisiaceae</taxon>
        <taxon>Mollisia</taxon>
    </lineage>
</organism>
<dbReference type="Proteomes" id="UP000070700">
    <property type="component" value="Unassembled WGS sequence"/>
</dbReference>
<evidence type="ECO:0000313" key="4">
    <source>
        <dbReference type="EMBL" id="KUJ13040.1"/>
    </source>
</evidence>
<name>A0A194WYL7_MOLSC</name>
<accession>A0A194WYL7</accession>
<sequence>MSYYSESILPLNQGSPVPSSPSVSGSAVTAVESIAQSTSSRCQKSSHCSQIFERDADDNPVNDLTNPCHGWPQLVKLMVESPGLESFQTFRDLNIKSLLYYQAELVTLKKQLHVLEWDDHKTGTFRNAGELCANVRFLLQSEYSTDPEASRQIKKMKEIRRVLKEYNEALLQYAKLNQLPAADEFNVNGLRTWMGEHGLGDYTVQGPGHESWGDPSAADPLKKKFWAHLVQLLRSITIFWAERPEEKLMKLHPELIVPRQKKEIDGFTQWIANDWIPFWHSLKSKFAAPQVLPTEKDRSYSPSTSTTTTLVQRMSAKIRLWFPSEDSSLEPKDASESKPTLQVYQMSRMRRFTTFFSTVVACLLPTVAIAVLSTIHSQAKLIGYIALFTAIFAMGLMGLTGSGTPRTEIFTATAAFSAVLVVFVQNQQSVPGEMQQPAQLGG</sequence>
<proteinExistence type="predicted"/>
<dbReference type="EMBL" id="KQ947423">
    <property type="protein sequence ID" value="KUJ13040.1"/>
    <property type="molecule type" value="Genomic_DNA"/>
</dbReference>
<feature type="transmembrane region" description="Helical" evidence="2">
    <location>
        <begin position="407"/>
        <end position="424"/>
    </location>
</feature>
<evidence type="ECO:0000256" key="2">
    <source>
        <dbReference type="SAM" id="Phobius"/>
    </source>
</evidence>
<feature type="domain" description="DUF6594" evidence="3">
    <location>
        <begin position="71"/>
        <end position="421"/>
    </location>
</feature>
<dbReference type="KEGG" id="psco:LY89DRAFT_199624"/>
<keyword evidence="1" id="KW-0175">Coiled coil</keyword>
<gene>
    <name evidence="4" type="ORF">LY89DRAFT_199624</name>
</gene>
<dbReference type="Pfam" id="PF20237">
    <property type="entry name" value="DUF6594"/>
    <property type="match status" value="1"/>
</dbReference>
<dbReference type="OrthoDB" id="5342093at2759"/>
<dbReference type="AlphaFoldDB" id="A0A194WYL7"/>
<dbReference type="PANTHER" id="PTHR34502">
    <property type="entry name" value="DUF6594 DOMAIN-CONTAINING PROTEIN-RELATED"/>
    <property type="match status" value="1"/>
</dbReference>
<dbReference type="InterPro" id="IPR046529">
    <property type="entry name" value="DUF6594"/>
</dbReference>
<dbReference type="InParanoid" id="A0A194WYL7"/>
<dbReference type="GeneID" id="28815502"/>
<reference evidence="4 5" key="1">
    <citation type="submission" date="2015-10" db="EMBL/GenBank/DDBJ databases">
        <title>Full genome of DAOMC 229536 Phialocephala scopiformis, a fungal endophyte of spruce producing the potent anti-insectan compound rugulosin.</title>
        <authorList>
            <consortium name="DOE Joint Genome Institute"/>
            <person name="Walker A.K."/>
            <person name="Frasz S.L."/>
            <person name="Seifert K.A."/>
            <person name="Miller J.D."/>
            <person name="Mondo S.J."/>
            <person name="Labutti K."/>
            <person name="Lipzen A."/>
            <person name="Dockter R."/>
            <person name="Kennedy M."/>
            <person name="Grigoriev I.V."/>
            <person name="Spatafora J.W."/>
        </authorList>
    </citation>
    <scope>NUCLEOTIDE SEQUENCE [LARGE SCALE GENOMIC DNA]</scope>
    <source>
        <strain evidence="4 5">CBS 120377</strain>
    </source>
</reference>
<keyword evidence="2" id="KW-0472">Membrane</keyword>
<evidence type="ECO:0000313" key="5">
    <source>
        <dbReference type="Proteomes" id="UP000070700"/>
    </source>
</evidence>
<keyword evidence="5" id="KW-1185">Reference proteome</keyword>
<feature type="transmembrane region" description="Helical" evidence="2">
    <location>
        <begin position="352"/>
        <end position="375"/>
    </location>
</feature>
<dbReference type="PANTHER" id="PTHR34502:SF5">
    <property type="entry name" value="DUF6594 DOMAIN-CONTAINING PROTEIN"/>
    <property type="match status" value="1"/>
</dbReference>
<evidence type="ECO:0000256" key="1">
    <source>
        <dbReference type="SAM" id="Coils"/>
    </source>
</evidence>